<feature type="compositionally biased region" description="Basic and acidic residues" evidence="1">
    <location>
        <begin position="24"/>
        <end position="33"/>
    </location>
</feature>
<feature type="region of interest" description="Disordered" evidence="1">
    <location>
        <begin position="234"/>
        <end position="273"/>
    </location>
</feature>
<proteinExistence type="predicted"/>
<feature type="region of interest" description="Disordered" evidence="1">
    <location>
        <begin position="1"/>
        <end position="129"/>
    </location>
</feature>
<dbReference type="InParanoid" id="G8ZZS0"/>
<name>G8ZZS0_TORDE</name>
<evidence type="ECO:0000313" key="2">
    <source>
        <dbReference type="EMBL" id="CCE94114.1"/>
    </source>
</evidence>
<dbReference type="PANTHER" id="PTHR28096">
    <property type="entry name" value="PROTEIN FAF1"/>
    <property type="match status" value="1"/>
</dbReference>
<dbReference type="KEGG" id="tdl:TDEL_0H02550"/>
<organism evidence="2 3">
    <name type="scientific">Torulaspora delbrueckii</name>
    <name type="common">Yeast</name>
    <name type="synonym">Candida colliculosa</name>
    <dbReference type="NCBI Taxonomy" id="4950"/>
    <lineage>
        <taxon>Eukaryota</taxon>
        <taxon>Fungi</taxon>
        <taxon>Dikarya</taxon>
        <taxon>Ascomycota</taxon>
        <taxon>Saccharomycotina</taxon>
        <taxon>Saccharomycetes</taxon>
        <taxon>Saccharomycetales</taxon>
        <taxon>Saccharomycetaceae</taxon>
        <taxon>Torulaspora</taxon>
    </lineage>
</organism>
<reference evidence="2 3" key="1">
    <citation type="journal article" date="2011" name="Proc. Natl. Acad. Sci. U.S.A.">
        <title>Evolutionary erosion of yeast sex chromosomes by mating-type switching accidents.</title>
        <authorList>
            <person name="Gordon J.L."/>
            <person name="Armisen D."/>
            <person name="Proux-Wera E."/>
            <person name="Oheigeartaigh S.S."/>
            <person name="Byrne K.P."/>
            <person name="Wolfe K.H."/>
        </authorList>
    </citation>
    <scope>NUCLEOTIDE SEQUENCE [LARGE SCALE GENOMIC DNA]</scope>
    <source>
        <strain evidence="3">ATCC 10662 / CBS 1146 / NBRC 0425 / NCYC 2629 / NRRL Y-866</strain>
    </source>
</reference>
<dbReference type="HOGENOM" id="CLU_069402_0_0_1"/>
<feature type="compositionally biased region" description="Acidic residues" evidence="1">
    <location>
        <begin position="118"/>
        <end position="127"/>
    </location>
</feature>
<evidence type="ECO:0000313" key="3">
    <source>
        <dbReference type="Proteomes" id="UP000005627"/>
    </source>
</evidence>
<gene>
    <name evidence="2" type="primary">TDEL0H02550</name>
    <name evidence="2" type="ORF">TDEL_0H02550</name>
</gene>
<dbReference type="PANTHER" id="PTHR28096:SF1">
    <property type="entry name" value="PROTEIN FAF1"/>
    <property type="match status" value="1"/>
</dbReference>
<protein>
    <recommendedName>
        <fullName evidence="4">Protein FAF1</fullName>
    </recommendedName>
</protein>
<dbReference type="FunCoup" id="G8ZZS0">
    <property type="interactions" value="260"/>
</dbReference>
<evidence type="ECO:0000256" key="1">
    <source>
        <dbReference type="SAM" id="MobiDB-lite"/>
    </source>
</evidence>
<dbReference type="OrthoDB" id="5556956at2759"/>
<feature type="compositionally biased region" description="Acidic residues" evidence="1">
    <location>
        <begin position="34"/>
        <end position="78"/>
    </location>
</feature>
<sequence>MSDDLEVQRRAFEAQFGSLESMGFEDKTKRAEESETSDESSNDDGREESDEREDNSEDESQDEEEKEEDDEDEVSEEESQPRVIKFQGPSDDYTPISKKEQRLLRSGKPLRQEKSSEPVEESSEDDENLKNDIELQRFLKESHLLSALGNGTANVNDDSVIGKARARTLEMRLRGLSETNGRSTTLEKMPVNVRKGMIKKHRKRIEKHETEAKEGGIVLHNVKKGQFRQIDHTHRNDIERRIGSSIKKQQEQRNKRRQRGLRIQSVGKSTRNGLRISQQDIDRINNRK</sequence>
<dbReference type="InterPro" id="IPR053030">
    <property type="entry name" value="Ribosomal_biogenesis_FAF1-like"/>
</dbReference>
<dbReference type="EMBL" id="HE616749">
    <property type="protein sequence ID" value="CCE94114.1"/>
    <property type="molecule type" value="Genomic_DNA"/>
</dbReference>
<feature type="compositionally biased region" description="Basic and acidic residues" evidence="1">
    <location>
        <begin position="1"/>
        <end position="12"/>
    </location>
</feature>
<dbReference type="AlphaFoldDB" id="G8ZZS0"/>
<accession>G8ZZS0</accession>
<dbReference type="Proteomes" id="UP000005627">
    <property type="component" value="Chromosome 8"/>
</dbReference>
<dbReference type="GO" id="GO:0005730">
    <property type="term" value="C:nucleolus"/>
    <property type="evidence" value="ECO:0007669"/>
    <property type="project" value="EnsemblFungi"/>
</dbReference>
<dbReference type="RefSeq" id="XP_003683325.1">
    <property type="nucleotide sequence ID" value="XM_003683277.1"/>
</dbReference>
<dbReference type="eggNOG" id="ENOG502QVP1">
    <property type="taxonomic scope" value="Eukaryota"/>
</dbReference>
<feature type="compositionally biased region" description="Basic and acidic residues" evidence="1">
    <location>
        <begin position="234"/>
        <end position="253"/>
    </location>
</feature>
<evidence type="ECO:0008006" key="4">
    <source>
        <dbReference type="Google" id="ProtNLM"/>
    </source>
</evidence>
<dbReference type="STRING" id="1076872.G8ZZS0"/>
<dbReference type="GeneID" id="11501278"/>
<keyword evidence="3" id="KW-1185">Reference proteome</keyword>
<dbReference type="GO" id="GO:0000462">
    <property type="term" value="P:maturation of SSU-rRNA from tricistronic rRNA transcript (SSU-rRNA, 5.8S rRNA, LSU-rRNA)"/>
    <property type="evidence" value="ECO:0007669"/>
    <property type="project" value="EnsemblFungi"/>
</dbReference>